<accession>A0ABT3BHW0</accession>
<organism evidence="12 13">
    <name type="scientific">Roseobacter sinensis</name>
    <dbReference type="NCBI Taxonomy" id="2931391"/>
    <lineage>
        <taxon>Bacteria</taxon>
        <taxon>Pseudomonadati</taxon>
        <taxon>Pseudomonadota</taxon>
        <taxon>Alphaproteobacteria</taxon>
        <taxon>Rhodobacterales</taxon>
        <taxon>Roseobacteraceae</taxon>
        <taxon>Roseobacter</taxon>
    </lineage>
</organism>
<dbReference type="Proteomes" id="UP001208690">
    <property type="component" value="Unassembled WGS sequence"/>
</dbReference>
<evidence type="ECO:0000259" key="11">
    <source>
        <dbReference type="Pfam" id="PF21226"/>
    </source>
</evidence>
<dbReference type="EMBL" id="JALIEB010000012">
    <property type="protein sequence ID" value="MCV3273160.1"/>
    <property type="molecule type" value="Genomic_DNA"/>
</dbReference>
<reference evidence="12 13" key="1">
    <citation type="submission" date="2022-04" db="EMBL/GenBank/DDBJ databases">
        <title>Roseobacter sp. WL0113 is a bacterium isolated from neritic sediment.</title>
        <authorList>
            <person name="Wang L."/>
            <person name="He W."/>
            <person name="Zhang D.-F."/>
        </authorList>
    </citation>
    <scope>NUCLEOTIDE SEQUENCE [LARGE SCALE GENOMIC DNA]</scope>
    <source>
        <strain evidence="12 13">WL0113</strain>
    </source>
</reference>
<sequence>MSADAELAMLADICGIFDRFRDLEGVSRPTSPDTQRALLHACGQEVGSAAEVRDTLAALRAERQARVVPEELVLVSGAPRAIPVAAPTDWHLVLEETAEAHAEGRGETEISLPGLPMGVHHLHAKQGKRSSVTRVIAAPARTPSLKDVVGAERLWGVVAALYGLRSDRNAGIGDFEDLAQLAEVLGPHGASFLGLNPVHALGWAAPEVISPYSPTHRGFLNANHLALDAASARGADATDDLIDYAAHAESHRAALQAAFAAFQGTAPEGARAELAAFAQNGGKMLRDFARFECLSTRHGPDWRRWPAPLRSPDTAGPAVPPDALAFHIWLQWQADLQLGQAQARAQAAGLSLGLYLDLAIGARRDGAEAWSGGDAIARAVSLGAPPDHLSPAGQNWQLAAYAPRGLAAQDYAPLRQILRHVMRHCGILRIDHALGLNRSYWIPDNGAPGGYIRQPFEALMAIIAIEAQRAGTVIVGEDLGLVPDGFRDRMADQGVYGYTVLQYEKTDDGSFRSADDLRVQSLACFGTHDTPTIAGFHTGRDIDWWHHLDWIDANGHSRARRQRARETAELLGSSEGGSDTGTAADLAVAVHRALATAPTALAAVQLDDIIGAQEAQNLPGTVDAHPNWRRRCPVAVADLARHEGLARTAQIMTRAGRSLDTREI</sequence>
<evidence type="ECO:0000256" key="6">
    <source>
        <dbReference type="ARBA" id="ARBA00022679"/>
    </source>
</evidence>
<evidence type="ECO:0000256" key="4">
    <source>
        <dbReference type="ARBA" id="ARBA00020295"/>
    </source>
</evidence>
<name>A0ABT3BHW0_9RHOB</name>
<evidence type="ECO:0000256" key="10">
    <source>
        <dbReference type="RuleBase" id="RU361207"/>
    </source>
</evidence>
<dbReference type="InterPro" id="IPR003385">
    <property type="entry name" value="Glyco_hydro_77"/>
</dbReference>
<dbReference type="RefSeq" id="WP_263845476.1">
    <property type="nucleotide sequence ID" value="NZ_JALIEB010000012.1"/>
</dbReference>
<dbReference type="SUPFAM" id="SSF51445">
    <property type="entry name" value="(Trans)glycosidases"/>
    <property type="match status" value="1"/>
</dbReference>
<dbReference type="Pfam" id="PF02446">
    <property type="entry name" value="Glyco_hydro_77"/>
    <property type="match status" value="1"/>
</dbReference>
<dbReference type="GO" id="GO:0004134">
    <property type="term" value="F:4-alpha-glucanotransferase activity"/>
    <property type="evidence" value="ECO:0007669"/>
    <property type="project" value="UniProtKB-EC"/>
</dbReference>
<keyword evidence="6 10" id="KW-0808">Transferase</keyword>
<dbReference type="InterPro" id="IPR048458">
    <property type="entry name" value="MalQ_N"/>
</dbReference>
<evidence type="ECO:0000256" key="8">
    <source>
        <dbReference type="ARBA" id="ARBA00031423"/>
    </source>
</evidence>
<comment type="similarity">
    <text evidence="2 10">Belongs to the disproportionating enzyme family.</text>
</comment>
<dbReference type="PANTHER" id="PTHR32438">
    <property type="entry name" value="4-ALPHA-GLUCANOTRANSFERASE DPE1, CHLOROPLASTIC/AMYLOPLASTIC"/>
    <property type="match status" value="1"/>
</dbReference>
<keyword evidence="13" id="KW-1185">Reference proteome</keyword>
<dbReference type="Gene3D" id="3.20.20.80">
    <property type="entry name" value="Glycosidases"/>
    <property type="match status" value="1"/>
</dbReference>
<evidence type="ECO:0000313" key="13">
    <source>
        <dbReference type="Proteomes" id="UP001208690"/>
    </source>
</evidence>
<keyword evidence="5 10" id="KW-0328">Glycosyltransferase</keyword>
<evidence type="ECO:0000256" key="1">
    <source>
        <dbReference type="ARBA" id="ARBA00000439"/>
    </source>
</evidence>
<gene>
    <name evidence="12" type="primary">malQ</name>
    <name evidence="12" type="ORF">MUB52_17140</name>
</gene>
<dbReference type="NCBIfam" id="TIGR00217">
    <property type="entry name" value="malQ"/>
    <property type="match status" value="1"/>
</dbReference>
<protein>
    <recommendedName>
        <fullName evidence="4 10">4-alpha-glucanotransferase</fullName>
        <ecNumber evidence="3 10">2.4.1.25</ecNumber>
    </recommendedName>
    <alternativeName>
        <fullName evidence="8 10">Amylomaltase</fullName>
    </alternativeName>
    <alternativeName>
        <fullName evidence="9 10">Disproportionating enzyme</fullName>
    </alternativeName>
</protein>
<feature type="domain" description="MalQ N-terminal beta-sandwich" evidence="11">
    <location>
        <begin position="69"/>
        <end position="139"/>
    </location>
</feature>
<evidence type="ECO:0000256" key="2">
    <source>
        <dbReference type="ARBA" id="ARBA00005684"/>
    </source>
</evidence>
<evidence type="ECO:0000256" key="7">
    <source>
        <dbReference type="ARBA" id="ARBA00023277"/>
    </source>
</evidence>
<evidence type="ECO:0000256" key="5">
    <source>
        <dbReference type="ARBA" id="ARBA00022676"/>
    </source>
</evidence>
<comment type="catalytic activity">
    <reaction evidence="1 10">
        <text>Transfers a segment of a (1-&gt;4)-alpha-D-glucan to a new position in an acceptor, which may be glucose or a (1-&gt;4)-alpha-D-glucan.</text>
        <dbReference type="EC" id="2.4.1.25"/>
    </reaction>
</comment>
<evidence type="ECO:0000256" key="9">
    <source>
        <dbReference type="ARBA" id="ARBA00031501"/>
    </source>
</evidence>
<evidence type="ECO:0000313" key="12">
    <source>
        <dbReference type="EMBL" id="MCV3273160.1"/>
    </source>
</evidence>
<dbReference type="EC" id="2.4.1.25" evidence="3 10"/>
<keyword evidence="7 10" id="KW-0119">Carbohydrate metabolism</keyword>
<dbReference type="InterPro" id="IPR017853">
    <property type="entry name" value="GH"/>
</dbReference>
<proteinExistence type="inferred from homology"/>
<dbReference type="Pfam" id="PF21226">
    <property type="entry name" value="MalQ_N"/>
    <property type="match status" value="1"/>
</dbReference>
<comment type="caution">
    <text evidence="12">The sequence shown here is derived from an EMBL/GenBank/DDBJ whole genome shotgun (WGS) entry which is preliminary data.</text>
</comment>
<evidence type="ECO:0000256" key="3">
    <source>
        <dbReference type="ARBA" id="ARBA00012560"/>
    </source>
</evidence>
<dbReference type="PANTHER" id="PTHR32438:SF5">
    <property type="entry name" value="4-ALPHA-GLUCANOTRANSFERASE DPE1, CHLOROPLASTIC_AMYLOPLASTIC"/>
    <property type="match status" value="1"/>
</dbReference>